<dbReference type="AlphaFoldDB" id="E3LJW0"/>
<keyword evidence="4 5" id="KW-0472">Membrane</keyword>
<feature type="transmembrane region" description="Helical" evidence="5">
    <location>
        <begin position="12"/>
        <end position="31"/>
    </location>
</feature>
<dbReference type="EMBL" id="DS268410">
    <property type="protein sequence ID" value="EFP00220.1"/>
    <property type="molecule type" value="Genomic_DNA"/>
</dbReference>
<dbReference type="PANTHER" id="PTHR23013:SF13">
    <property type="entry name" value="7TM GPCR SERPENTINE RECEPTOR CLASS X (SRX) DOMAIN-CONTAINING PROTEIN-RELATED"/>
    <property type="match status" value="1"/>
</dbReference>
<dbReference type="PANTHER" id="PTHR23013">
    <property type="entry name" value="SERPENTINE RECEPTOR"/>
    <property type="match status" value="1"/>
</dbReference>
<dbReference type="SUPFAM" id="SSF81321">
    <property type="entry name" value="Family A G protein-coupled receptor-like"/>
    <property type="match status" value="1"/>
</dbReference>
<dbReference type="PROSITE" id="PS50262">
    <property type="entry name" value="G_PROTEIN_RECEP_F1_2"/>
    <property type="match status" value="1"/>
</dbReference>
<proteinExistence type="predicted"/>
<dbReference type="InterPro" id="IPR017452">
    <property type="entry name" value="GPCR_Rhodpsn_7TM"/>
</dbReference>
<dbReference type="InterPro" id="IPR019430">
    <property type="entry name" value="7TM_GPCR_serpentine_rcpt_Srx"/>
</dbReference>
<dbReference type="Proteomes" id="UP000008281">
    <property type="component" value="Unassembled WGS sequence"/>
</dbReference>
<evidence type="ECO:0000259" key="6">
    <source>
        <dbReference type="PROSITE" id="PS50262"/>
    </source>
</evidence>
<feature type="domain" description="G-protein coupled receptors family 1 profile" evidence="6">
    <location>
        <begin position="22"/>
        <end position="270"/>
    </location>
</feature>
<evidence type="ECO:0000256" key="4">
    <source>
        <dbReference type="ARBA" id="ARBA00023136"/>
    </source>
</evidence>
<dbReference type="OrthoDB" id="5845782at2759"/>
<evidence type="ECO:0000256" key="5">
    <source>
        <dbReference type="SAM" id="Phobius"/>
    </source>
</evidence>
<evidence type="ECO:0000256" key="2">
    <source>
        <dbReference type="ARBA" id="ARBA00022692"/>
    </source>
</evidence>
<sequence>MDSLNKIASVLILLNGLIGVIFNCFVIYIYFYGSQEKSSFNLICLTRSVNNIIVLIFDFLLLSFPVFLLASNFYPDIVETIIITATINVYLVNQLQTVAIALNRFIALFAPFHYKKLCSNQVTWVILGVLYAQRGYETFSKLYDLICEFIVAWKFLSRNLEHTGRMRHYVFLSSKPIISAKNCLIHLDSESFGNAFNNRNCSNIVLVDSDLIVLMPFIFLSITIVLNLMTFAKILKFYFSNNTNMESASLARKNIRLFFQTVFQDSLFLIDATFTFKLSSLSASRIWAFVSMVFVWESIHTLDGFIMLMFSDRLSILKTRFNRIRLSSNQVSSSFDRGATTRRANDSSTLPGVG</sequence>
<evidence type="ECO:0000256" key="1">
    <source>
        <dbReference type="ARBA" id="ARBA00004370"/>
    </source>
</evidence>
<protein>
    <recommendedName>
        <fullName evidence="6">G-protein coupled receptors family 1 profile domain-containing protein</fullName>
    </recommendedName>
</protein>
<dbReference type="GO" id="GO:0016020">
    <property type="term" value="C:membrane"/>
    <property type="evidence" value="ECO:0007669"/>
    <property type="project" value="UniProtKB-SubCell"/>
</dbReference>
<evidence type="ECO:0000313" key="7">
    <source>
        <dbReference type="EMBL" id="EFP00220.1"/>
    </source>
</evidence>
<comment type="subcellular location">
    <subcellularLocation>
        <location evidence="1">Membrane</location>
    </subcellularLocation>
</comment>
<feature type="transmembrane region" description="Helical" evidence="5">
    <location>
        <begin position="52"/>
        <end position="74"/>
    </location>
</feature>
<keyword evidence="8" id="KW-1185">Reference proteome</keyword>
<evidence type="ECO:0000313" key="8">
    <source>
        <dbReference type="Proteomes" id="UP000008281"/>
    </source>
</evidence>
<keyword evidence="2 5" id="KW-0812">Transmembrane</keyword>
<feature type="transmembrane region" description="Helical" evidence="5">
    <location>
        <begin position="211"/>
        <end position="235"/>
    </location>
</feature>
<evidence type="ECO:0000256" key="3">
    <source>
        <dbReference type="ARBA" id="ARBA00022989"/>
    </source>
</evidence>
<accession>E3LJW0</accession>
<reference evidence="7" key="1">
    <citation type="submission" date="2007-07" db="EMBL/GenBank/DDBJ databases">
        <title>PCAP assembly of the Caenorhabditis remanei genome.</title>
        <authorList>
            <consortium name="The Caenorhabditis remanei Sequencing Consortium"/>
            <person name="Wilson R.K."/>
        </authorList>
    </citation>
    <scope>NUCLEOTIDE SEQUENCE [LARGE SCALE GENOMIC DNA]</scope>
    <source>
        <strain evidence="7">PB4641</strain>
    </source>
</reference>
<dbReference type="Gene3D" id="1.20.1070.10">
    <property type="entry name" value="Rhodopsin 7-helix transmembrane proteins"/>
    <property type="match status" value="1"/>
</dbReference>
<dbReference type="Pfam" id="PF10328">
    <property type="entry name" value="7TM_GPCR_Srx"/>
    <property type="match status" value="1"/>
</dbReference>
<organism evidence="8">
    <name type="scientific">Caenorhabditis remanei</name>
    <name type="common">Caenorhabditis vulgaris</name>
    <dbReference type="NCBI Taxonomy" id="31234"/>
    <lineage>
        <taxon>Eukaryota</taxon>
        <taxon>Metazoa</taxon>
        <taxon>Ecdysozoa</taxon>
        <taxon>Nematoda</taxon>
        <taxon>Chromadorea</taxon>
        <taxon>Rhabditida</taxon>
        <taxon>Rhabditina</taxon>
        <taxon>Rhabditomorpha</taxon>
        <taxon>Rhabditoidea</taxon>
        <taxon>Rhabditidae</taxon>
        <taxon>Peloderinae</taxon>
        <taxon>Caenorhabditis</taxon>
    </lineage>
</organism>
<dbReference type="InParanoid" id="E3LJW0"/>
<dbReference type="HOGENOM" id="CLU_072408_0_0_1"/>
<dbReference type="eggNOG" id="ENOG502TJC0">
    <property type="taxonomic scope" value="Eukaryota"/>
</dbReference>
<keyword evidence="3 5" id="KW-1133">Transmembrane helix</keyword>
<name>E3LJW0_CAERE</name>
<gene>
    <name evidence="7" type="ORF">CRE_18910</name>
</gene>